<dbReference type="CDD" id="cd01949">
    <property type="entry name" value="GGDEF"/>
    <property type="match status" value="1"/>
</dbReference>
<dbReference type="PANTHER" id="PTHR45138">
    <property type="entry name" value="REGULATORY COMPONENTS OF SENSORY TRANSDUCTION SYSTEM"/>
    <property type="match status" value="1"/>
</dbReference>
<feature type="transmembrane region" description="Helical" evidence="1">
    <location>
        <begin position="6"/>
        <end position="29"/>
    </location>
</feature>
<feature type="transmembrane region" description="Helical" evidence="1">
    <location>
        <begin position="185"/>
        <end position="209"/>
    </location>
</feature>
<feature type="domain" description="GGDEF" evidence="2">
    <location>
        <begin position="251"/>
        <end position="382"/>
    </location>
</feature>
<dbReference type="SMART" id="SM00267">
    <property type="entry name" value="GGDEF"/>
    <property type="match status" value="1"/>
</dbReference>
<keyword evidence="3" id="KW-0808">Transferase</keyword>
<dbReference type="InterPro" id="IPR043128">
    <property type="entry name" value="Rev_trsase/Diguanyl_cyclase"/>
</dbReference>
<dbReference type="EMBL" id="JAZBJZ010000097">
    <property type="protein sequence ID" value="MEE3718864.1"/>
    <property type="molecule type" value="Genomic_DNA"/>
</dbReference>
<proteinExistence type="predicted"/>
<comment type="caution">
    <text evidence="3">The sequence shown here is derived from an EMBL/GenBank/DDBJ whole genome shotgun (WGS) entry which is preliminary data.</text>
</comment>
<dbReference type="EC" id="2.7.7.65" evidence="3"/>
<dbReference type="PROSITE" id="PS50887">
    <property type="entry name" value="GGDEF"/>
    <property type="match status" value="1"/>
</dbReference>
<reference evidence="3" key="1">
    <citation type="submission" date="2024-01" db="EMBL/GenBank/DDBJ databases">
        <title>Bank of Algae and Cyanobacteria of the Azores (BACA) strain genomes.</title>
        <authorList>
            <person name="Luz R."/>
            <person name="Cordeiro R."/>
            <person name="Fonseca A."/>
            <person name="Goncalves V."/>
        </authorList>
    </citation>
    <scope>NUCLEOTIDE SEQUENCE</scope>
    <source>
        <strain evidence="3">BACA0141</strain>
    </source>
</reference>
<keyword evidence="1" id="KW-0472">Membrane</keyword>
<feature type="transmembrane region" description="Helical" evidence="1">
    <location>
        <begin position="118"/>
        <end position="140"/>
    </location>
</feature>
<dbReference type="RefSeq" id="WP_330485300.1">
    <property type="nucleotide sequence ID" value="NZ_JAZBJZ010000097.1"/>
</dbReference>
<dbReference type="GO" id="GO:0052621">
    <property type="term" value="F:diguanylate cyclase activity"/>
    <property type="evidence" value="ECO:0007669"/>
    <property type="project" value="UniProtKB-EC"/>
</dbReference>
<evidence type="ECO:0000313" key="3">
    <source>
        <dbReference type="EMBL" id="MEE3718864.1"/>
    </source>
</evidence>
<gene>
    <name evidence="3" type="ORF">V2H45_19140</name>
</gene>
<dbReference type="SUPFAM" id="SSF55073">
    <property type="entry name" value="Nucleotide cyclase"/>
    <property type="match status" value="1"/>
</dbReference>
<feature type="transmembrane region" description="Helical" evidence="1">
    <location>
        <begin position="93"/>
        <end position="112"/>
    </location>
</feature>
<dbReference type="NCBIfam" id="TIGR00254">
    <property type="entry name" value="GGDEF"/>
    <property type="match status" value="1"/>
</dbReference>
<keyword evidence="1" id="KW-0812">Transmembrane</keyword>
<dbReference type="InterPro" id="IPR000160">
    <property type="entry name" value="GGDEF_dom"/>
</dbReference>
<dbReference type="FunFam" id="3.30.70.270:FF:000001">
    <property type="entry name" value="Diguanylate cyclase domain protein"/>
    <property type="match status" value="1"/>
</dbReference>
<protein>
    <submittedName>
        <fullName evidence="3">GGDEF domain-containing protein</fullName>
        <ecNumber evidence="3">2.7.7.65</ecNumber>
    </submittedName>
</protein>
<keyword evidence="3" id="KW-0548">Nucleotidyltransferase</keyword>
<feature type="transmembrane region" description="Helical" evidence="1">
    <location>
        <begin position="65"/>
        <end position="86"/>
    </location>
</feature>
<name>A0AAW9Q3S9_9CYAN</name>
<dbReference type="Pfam" id="PF00990">
    <property type="entry name" value="GGDEF"/>
    <property type="match status" value="1"/>
</dbReference>
<keyword evidence="4" id="KW-1185">Reference proteome</keyword>
<dbReference type="Proteomes" id="UP001333818">
    <property type="component" value="Unassembled WGS sequence"/>
</dbReference>
<evidence type="ECO:0000256" key="1">
    <source>
        <dbReference type="SAM" id="Phobius"/>
    </source>
</evidence>
<dbReference type="PANTHER" id="PTHR45138:SF9">
    <property type="entry name" value="DIGUANYLATE CYCLASE DGCM-RELATED"/>
    <property type="match status" value="1"/>
</dbReference>
<feature type="transmembrane region" description="Helical" evidence="1">
    <location>
        <begin position="152"/>
        <end position="173"/>
    </location>
</feature>
<evidence type="ECO:0000313" key="4">
    <source>
        <dbReference type="Proteomes" id="UP001333818"/>
    </source>
</evidence>
<sequence length="385" mass="42927">MNLDFQTVAVIVAISAMLQSIVLIFLWFLANKYQGISTFTIGRILSATGFMVASMRSLLPPLFTIFLANVFLLAAISLSCVGVGQFVGRKNNYAYLIGLNATFALIQIYFLYINDNFFARAFSLSLFSLPILFLTAYYLAKCRDRNFLASARFTLVVVSTFTMLGVARAILLLKNPPTSIFEPNLSNAIAFIGTFAFGFLWTGGFMMMVTQRLYQELYILASVDMLTQSLNRRSMQQHLNYEALRFERTKTPFSLILLDVDFFKRINDTYGHDGGDLVLTHLANILQQKLRSYDRLSRWGGEEFLVLLPETSLQKAEEIAERLRATVEENPAGNGTIHNTISLGVAEIAKHGNSVTSLITAADRALYQAKQTGRNCVVVASNGNS</sequence>
<keyword evidence="1" id="KW-1133">Transmembrane helix</keyword>
<dbReference type="Gene3D" id="3.30.70.270">
    <property type="match status" value="1"/>
</dbReference>
<dbReference type="InterPro" id="IPR029787">
    <property type="entry name" value="Nucleotide_cyclase"/>
</dbReference>
<dbReference type="InterPro" id="IPR050469">
    <property type="entry name" value="Diguanylate_Cyclase"/>
</dbReference>
<organism evidence="3 4">
    <name type="scientific">Tumidithrix elongata BACA0141</name>
    <dbReference type="NCBI Taxonomy" id="2716417"/>
    <lineage>
        <taxon>Bacteria</taxon>
        <taxon>Bacillati</taxon>
        <taxon>Cyanobacteriota</taxon>
        <taxon>Cyanophyceae</taxon>
        <taxon>Pseudanabaenales</taxon>
        <taxon>Pseudanabaenaceae</taxon>
        <taxon>Tumidithrix</taxon>
        <taxon>Tumidithrix elongata</taxon>
    </lineage>
</organism>
<dbReference type="AlphaFoldDB" id="A0AAW9Q3S9"/>
<accession>A0AAW9Q3S9</accession>
<evidence type="ECO:0000259" key="2">
    <source>
        <dbReference type="PROSITE" id="PS50887"/>
    </source>
</evidence>